<reference evidence="4" key="1">
    <citation type="submission" date="2020-07" db="EMBL/GenBank/DDBJ databases">
        <authorList>
            <person name="Lin J."/>
        </authorList>
    </citation>
    <scope>NUCLEOTIDE SEQUENCE</scope>
</reference>
<dbReference type="GO" id="GO:0008270">
    <property type="term" value="F:zinc ion binding"/>
    <property type="evidence" value="ECO:0007669"/>
    <property type="project" value="UniProtKB-KW"/>
</dbReference>
<keyword evidence="1" id="KW-0863">Zinc-finger</keyword>
<keyword evidence="1" id="KW-0479">Metal-binding</keyword>
<dbReference type="GO" id="GO:0003676">
    <property type="term" value="F:nucleic acid binding"/>
    <property type="evidence" value="ECO:0007669"/>
    <property type="project" value="InterPro"/>
</dbReference>
<feature type="compositionally biased region" description="Basic and acidic residues" evidence="2">
    <location>
        <begin position="47"/>
        <end position="56"/>
    </location>
</feature>
<dbReference type="PANTHER" id="PTHR35046:SF26">
    <property type="entry name" value="RNA-DIRECTED DNA POLYMERASE"/>
    <property type="match status" value="1"/>
</dbReference>
<dbReference type="PROSITE" id="PS50158">
    <property type="entry name" value="ZF_CCHC"/>
    <property type="match status" value="1"/>
</dbReference>
<dbReference type="AlphaFoldDB" id="A0A6V7P8C8"/>
<sequence>MVGRGRGRGRGNQVQQADMAEMRRMIEDLSLAVQALQRQEPVVARMENPEGDHDPVDLPEGSLEDETNQEDFENPFHDAGTASNAVRSRLEKRLLRALDLNGGGIKIEVADFHGKMHAEDYLDWEASIENYFEWKPMAENRKALFVKLKLKGTALQWWKRVEEQRARQEEYTSEFYNLSVRVGLNETNEQVTSRYLAGLNPSIRDEMGVVRLFSLENARQCALLAKKRVWRYGARKPLVGRTTDATQRGFGAVRNVKSEQTSQRTSRETYANNRPTGGGASNFERNDKGKTIARYGAQNHSSTIASKRGSSSQIRCFTCGEKGHNSYACSEQRVNLAELEDNEYDELEPIYDDYVEDSEEVDVHPVQGESLVVRRVMIATVKEEEEDWRRRSIFRTRVLCGGKACDLIIDGGSMENVISKDAVEKVKLPVEKHPQPYKIRWLKKGNEIPVTSRCLVRFTMGGNLDDEALCDGVVQKQQG</sequence>
<dbReference type="PANTHER" id="PTHR35046">
    <property type="entry name" value="ZINC KNUCKLE (CCHC-TYPE) FAMILY PROTEIN"/>
    <property type="match status" value="1"/>
</dbReference>
<feature type="compositionally biased region" description="Polar residues" evidence="2">
    <location>
        <begin position="258"/>
        <end position="275"/>
    </location>
</feature>
<dbReference type="EMBL" id="LR862146">
    <property type="protein sequence ID" value="CAD1827049.1"/>
    <property type="molecule type" value="Genomic_DNA"/>
</dbReference>
<name>A0A6V7P8C8_ANACO</name>
<organism evidence="4">
    <name type="scientific">Ananas comosus var. bracteatus</name>
    <name type="common">red pineapple</name>
    <dbReference type="NCBI Taxonomy" id="296719"/>
    <lineage>
        <taxon>Eukaryota</taxon>
        <taxon>Viridiplantae</taxon>
        <taxon>Streptophyta</taxon>
        <taxon>Embryophyta</taxon>
        <taxon>Tracheophyta</taxon>
        <taxon>Spermatophyta</taxon>
        <taxon>Magnoliopsida</taxon>
        <taxon>Liliopsida</taxon>
        <taxon>Poales</taxon>
        <taxon>Bromeliaceae</taxon>
        <taxon>Bromelioideae</taxon>
        <taxon>Ananas</taxon>
    </lineage>
</organism>
<feature type="domain" description="CCHC-type" evidence="3">
    <location>
        <begin position="315"/>
        <end position="331"/>
    </location>
</feature>
<keyword evidence="1" id="KW-0862">Zinc</keyword>
<accession>A0A6V7P8C8</accession>
<dbReference type="InterPro" id="IPR001878">
    <property type="entry name" value="Znf_CCHC"/>
</dbReference>
<gene>
    <name evidence="4" type="ORF">CB5_LOCUS10260</name>
</gene>
<feature type="region of interest" description="Disordered" evidence="2">
    <location>
        <begin position="254"/>
        <end position="286"/>
    </location>
</feature>
<protein>
    <recommendedName>
        <fullName evidence="3">CCHC-type domain-containing protein</fullName>
    </recommendedName>
</protein>
<feature type="region of interest" description="Disordered" evidence="2">
    <location>
        <begin position="44"/>
        <end position="68"/>
    </location>
</feature>
<evidence type="ECO:0000259" key="3">
    <source>
        <dbReference type="PROSITE" id="PS50158"/>
    </source>
</evidence>
<proteinExistence type="predicted"/>
<evidence type="ECO:0000256" key="1">
    <source>
        <dbReference type="PROSITE-ProRule" id="PRU00047"/>
    </source>
</evidence>
<evidence type="ECO:0000256" key="2">
    <source>
        <dbReference type="SAM" id="MobiDB-lite"/>
    </source>
</evidence>
<evidence type="ECO:0000313" key="4">
    <source>
        <dbReference type="EMBL" id="CAD1827049.1"/>
    </source>
</evidence>